<accession>A0A238KV37</accession>
<dbReference type="SUPFAM" id="SSF53795">
    <property type="entry name" value="PEP carboxykinase-like"/>
    <property type="match status" value="1"/>
</dbReference>
<dbReference type="AlphaFoldDB" id="A0A238KV37"/>
<dbReference type="OrthoDB" id="8326226at2"/>
<proteinExistence type="predicted"/>
<dbReference type="InterPro" id="IPR011104">
    <property type="entry name" value="Hpr_kin/Pase_C"/>
</dbReference>
<dbReference type="Gene3D" id="3.40.50.300">
    <property type="entry name" value="P-loop containing nucleotide triphosphate hydrolases"/>
    <property type="match status" value="1"/>
</dbReference>
<dbReference type="GO" id="GO:0000155">
    <property type="term" value="F:phosphorelay sensor kinase activity"/>
    <property type="evidence" value="ECO:0007669"/>
    <property type="project" value="InterPro"/>
</dbReference>
<protein>
    <submittedName>
        <fullName evidence="2">HPr kinase/phosphorylase</fullName>
        <ecNumber evidence="2">2.7.11.-</ecNumber>
    </submittedName>
</protein>
<dbReference type="GO" id="GO:0006109">
    <property type="term" value="P:regulation of carbohydrate metabolic process"/>
    <property type="evidence" value="ECO:0007669"/>
    <property type="project" value="InterPro"/>
</dbReference>
<reference evidence="2 3" key="1">
    <citation type="submission" date="2017-05" db="EMBL/GenBank/DDBJ databases">
        <authorList>
            <person name="Song R."/>
            <person name="Chenine A.L."/>
            <person name="Ruprecht R.M."/>
        </authorList>
    </citation>
    <scope>NUCLEOTIDE SEQUENCE [LARGE SCALE GENOMIC DNA]</scope>
    <source>
        <strain evidence="2 3">CECT 8898</strain>
    </source>
</reference>
<evidence type="ECO:0000259" key="1">
    <source>
        <dbReference type="Pfam" id="PF07475"/>
    </source>
</evidence>
<dbReference type="GO" id="GO:0005524">
    <property type="term" value="F:ATP binding"/>
    <property type="evidence" value="ECO:0007669"/>
    <property type="project" value="InterPro"/>
</dbReference>
<feature type="domain" description="HPr kinase/phosphorylase C-terminal" evidence="1">
    <location>
        <begin position="2"/>
        <end position="78"/>
    </location>
</feature>
<keyword evidence="2" id="KW-0418">Kinase</keyword>
<keyword evidence="2" id="KW-0808">Transferase</keyword>
<dbReference type="CDD" id="cd01918">
    <property type="entry name" value="HprK_C"/>
    <property type="match status" value="1"/>
</dbReference>
<evidence type="ECO:0000313" key="2">
    <source>
        <dbReference type="EMBL" id="SMX46714.1"/>
    </source>
</evidence>
<dbReference type="Pfam" id="PF07475">
    <property type="entry name" value="Hpr_kinase_C"/>
    <property type="match status" value="1"/>
</dbReference>
<dbReference type="PANTHER" id="PTHR30305:SF1">
    <property type="entry name" value="HPR KINASE_PHOSPHORYLASE"/>
    <property type="match status" value="1"/>
</dbReference>
<keyword evidence="3" id="KW-1185">Reference proteome</keyword>
<dbReference type="Proteomes" id="UP000207598">
    <property type="component" value="Unassembled WGS sequence"/>
</dbReference>
<dbReference type="InterPro" id="IPR027417">
    <property type="entry name" value="P-loop_NTPase"/>
</dbReference>
<dbReference type="RefSeq" id="WP_094022277.1">
    <property type="nucleotide sequence ID" value="NZ_FXYF01000010.1"/>
</dbReference>
<gene>
    <name evidence="2" type="primary">hprK</name>
    <name evidence="2" type="ORF">MAA8898_03500</name>
</gene>
<name>A0A238KV37_9RHOB</name>
<dbReference type="EMBL" id="FXYF01000010">
    <property type="protein sequence ID" value="SMX46714.1"/>
    <property type="molecule type" value="Genomic_DNA"/>
</dbReference>
<dbReference type="EC" id="2.7.11.-" evidence="2"/>
<sequence length="138" mass="14505">MQTVLHATSVAVAGRGLLIRGASGSGKSGLALELMARGATLVADDRTIVRRVGDGLRLDAPEAIRGLIEARGLGLLTAEAAGNVPLAAVLDLDVAETHRLPPIRAVRLLGVDIPLLHNSASQYFPAQLLQYLKASRRE</sequence>
<evidence type="ECO:0000313" key="3">
    <source>
        <dbReference type="Proteomes" id="UP000207598"/>
    </source>
</evidence>
<dbReference type="PANTHER" id="PTHR30305">
    <property type="entry name" value="PROTEIN YJDM-RELATED"/>
    <property type="match status" value="1"/>
</dbReference>
<organism evidence="2 3">
    <name type="scientific">Maliponia aquimaris</name>
    <dbReference type="NCBI Taxonomy" id="1673631"/>
    <lineage>
        <taxon>Bacteria</taxon>
        <taxon>Pseudomonadati</taxon>
        <taxon>Pseudomonadota</taxon>
        <taxon>Alphaproteobacteria</taxon>
        <taxon>Rhodobacterales</taxon>
        <taxon>Paracoccaceae</taxon>
        <taxon>Maliponia</taxon>
    </lineage>
</organism>